<dbReference type="AlphaFoldDB" id="A0A561QHN6"/>
<evidence type="ECO:0000313" key="2">
    <source>
        <dbReference type="Proteomes" id="UP000320653"/>
    </source>
</evidence>
<proteinExistence type="predicted"/>
<keyword evidence="2" id="KW-1185">Reference proteome</keyword>
<protein>
    <submittedName>
        <fullName evidence="1">Uncharacterized protein</fullName>
    </submittedName>
</protein>
<organism evidence="1 2">
    <name type="scientific">Neorhizobium alkalisoli</name>
    <dbReference type="NCBI Taxonomy" id="528178"/>
    <lineage>
        <taxon>Bacteria</taxon>
        <taxon>Pseudomonadati</taxon>
        <taxon>Pseudomonadota</taxon>
        <taxon>Alphaproteobacteria</taxon>
        <taxon>Hyphomicrobiales</taxon>
        <taxon>Rhizobiaceae</taxon>
        <taxon>Rhizobium/Agrobacterium group</taxon>
        <taxon>Neorhizobium</taxon>
    </lineage>
</organism>
<evidence type="ECO:0000313" key="1">
    <source>
        <dbReference type="EMBL" id="TWF49895.1"/>
    </source>
</evidence>
<name>A0A561QHN6_9HYPH</name>
<dbReference type="Proteomes" id="UP000320653">
    <property type="component" value="Unassembled WGS sequence"/>
</dbReference>
<accession>A0A561QHN6</accession>
<reference evidence="1 2" key="1">
    <citation type="submission" date="2019-06" db="EMBL/GenBank/DDBJ databases">
        <title>Sorghum-associated microbial communities from plants grown in Nebraska, USA.</title>
        <authorList>
            <person name="Schachtman D."/>
        </authorList>
    </citation>
    <scope>NUCLEOTIDE SEQUENCE [LARGE SCALE GENOMIC DNA]</scope>
    <source>
        <strain evidence="1 2">1225</strain>
    </source>
</reference>
<gene>
    <name evidence="1" type="ORF">FHW37_107266</name>
</gene>
<sequence length="74" mass="8316">MVLMQELSLHLFDILRAVEHCKHPSCNLPPFVAQRINLALRTHVAIHCENHLDLLVGDVGFHCANMMSSRAGDK</sequence>
<comment type="caution">
    <text evidence="1">The sequence shown here is derived from an EMBL/GenBank/DDBJ whole genome shotgun (WGS) entry which is preliminary data.</text>
</comment>
<dbReference type="EMBL" id="VIWP01000007">
    <property type="protein sequence ID" value="TWF49895.1"/>
    <property type="molecule type" value="Genomic_DNA"/>
</dbReference>